<evidence type="ECO:0000256" key="6">
    <source>
        <dbReference type="ARBA" id="ARBA00022833"/>
    </source>
</evidence>
<name>A0ABX7PA96_9BACT</name>
<keyword evidence="11" id="KW-1185">Reference proteome</keyword>
<protein>
    <submittedName>
        <fullName evidence="10">Peptidase M35</fullName>
    </submittedName>
</protein>
<feature type="domain" description="Lysine-specific metallo-endopeptidase" evidence="9">
    <location>
        <begin position="225"/>
        <end position="357"/>
    </location>
</feature>
<organism evidence="10 11">
    <name type="scientific">Pyxidicoccus parkwayensis</name>
    <dbReference type="NCBI Taxonomy" id="2813578"/>
    <lineage>
        <taxon>Bacteria</taxon>
        <taxon>Pseudomonadati</taxon>
        <taxon>Myxococcota</taxon>
        <taxon>Myxococcia</taxon>
        <taxon>Myxococcales</taxon>
        <taxon>Cystobacterineae</taxon>
        <taxon>Myxococcaceae</taxon>
        <taxon>Pyxidicoccus</taxon>
    </lineage>
</organism>
<dbReference type="RefSeq" id="WP_206728922.1">
    <property type="nucleotide sequence ID" value="NZ_CP071090.1"/>
</dbReference>
<proteinExistence type="inferred from homology"/>
<dbReference type="PANTHER" id="PTHR37016">
    <property type="match status" value="1"/>
</dbReference>
<evidence type="ECO:0000256" key="1">
    <source>
        <dbReference type="ARBA" id="ARBA00001947"/>
    </source>
</evidence>
<dbReference type="SUPFAM" id="SSF55486">
    <property type="entry name" value="Metalloproteases ('zincins'), catalytic domain"/>
    <property type="match status" value="1"/>
</dbReference>
<evidence type="ECO:0000256" key="3">
    <source>
        <dbReference type="ARBA" id="ARBA00022670"/>
    </source>
</evidence>
<feature type="chain" id="PRO_5045698343" evidence="8">
    <location>
        <begin position="27"/>
        <end position="363"/>
    </location>
</feature>
<keyword evidence="5" id="KW-0378">Hydrolase</keyword>
<comment type="cofactor">
    <cofactor evidence="1">
        <name>Zn(2+)</name>
        <dbReference type="ChEBI" id="CHEBI:29105"/>
    </cofactor>
</comment>
<accession>A0ABX7PA96</accession>
<feature type="signal peptide" evidence="8">
    <location>
        <begin position="1"/>
        <end position="26"/>
    </location>
</feature>
<sequence>MSKRLGVSSRWLAGWLVSASLLGACAPEEQVPAGETPVAAPESAEARDISVSLSVPKASLSAREDVLVSVTLRNDGKSAARLLKWNTPADDVEEALFDVTVDGQAVAFTGPHYKRPAPQDSDYLTLAPGETLTRTVALSNFYDLSRTGTYHVSYAAQVHGSVTAFASNSVDLWVEGRVAREAAAAPGGVTTLGAISFSGRCDATQQSTILQALNTASSMANNASSYLAGTPSGTPRYTTWFGAFSSSGWSTAKSHFVAIKDAFDTKPITVDCSCKKTYYAYVYPTQPYTIYVCKAFWSAPLSGTDSKGGTLIHEMSHFNVVAGTDDHVYGQSGAKSLAISNPAQALDNADNHEYFAENTPFQN</sequence>
<evidence type="ECO:0000313" key="10">
    <source>
        <dbReference type="EMBL" id="QSQ27400.1"/>
    </source>
</evidence>
<dbReference type="InterPro" id="IPR029463">
    <property type="entry name" value="Lys_MEP"/>
</dbReference>
<dbReference type="CDD" id="cd11306">
    <property type="entry name" value="M35_peptidyl-Lys"/>
    <property type="match status" value="1"/>
</dbReference>
<dbReference type="Proteomes" id="UP000662747">
    <property type="component" value="Chromosome"/>
</dbReference>
<keyword evidence="4" id="KW-0479">Metal-binding</keyword>
<dbReference type="InterPro" id="IPR024079">
    <property type="entry name" value="MetalloPept_cat_dom_sf"/>
</dbReference>
<evidence type="ECO:0000256" key="4">
    <source>
        <dbReference type="ARBA" id="ARBA00022723"/>
    </source>
</evidence>
<dbReference type="EMBL" id="CP071090">
    <property type="protein sequence ID" value="QSQ27400.1"/>
    <property type="molecule type" value="Genomic_DNA"/>
</dbReference>
<evidence type="ECO:0000256" key="8">
    <source>
        <dbReference type="SAM" id="SignalP"/>
    </source>
</evidence>
<keyword evidence="6" id="KW-0862">Zinc</keyword>
<dbReference type="PROSITE" id="PS51257">
    <property type="entry name" value="PROKAR_LIPOPROTEIN"/>
    <property type="match status" value="1"/>
</dbReference>
<gene>
    <name evidence="10" type="ORF">JY651_21895</name>
</gene>
<keyword evidence="3" id="KW-0645">Protease</keyword>
<dbReference type="SMART" id="SM01351">
    <property type="entry name" value="Aspzincin_M35"/>
    <property type="match status" value="1"/>
</dbReference>
<evidence type="ECO:0000256" key="5">
    <source>
        <dbReference type="ARBA" id="ARBA00022801"/>
    </source>
</evidence>
<comment type="similarity">
    <text evidence="2">Belongs to the peptidase M35 family.</text>
</comment>
<dbReference type="Gene3D" id="2.60.40.2970">
    <property type="match status" value="1"/>
</dbReference>
<keyword evidence="8" id="KW-0732">Signal</keyword>
<evidence type="ECO:0000313" key="11">
    <source>
        <dbReference type="Proteomes" id="UP000662747"/>
    </source>
</evidence>
<evidence type="ECO:0000256" key="2">
    <source>
        <dbReference type="ARBA" id="ARBA00010279"/>
    </source>
</evidence>
<dbReference type="InterPro" id="IPR034115">
    <property type="entry name" value="M35_peptidyl-Lys"/>
</dbReference>
<keyword evidence="7" id="KW-0482">Metalloprotease</keyword>
<dbReference type="InterPro" id="IPR050414">
    <property type="entry name" value="Fungal_M35_metalloproteases"/>
</dbReference>
<dbReference type="Pfam" id="PF14521">
    <property type="entry name" value="Aspzincin_M35"/>
    <property type="match status" value="1"/>
</dbReference>
<evidence type="ECO:0000259" key="9">
    <source>
        <dbReference type="SMART" id="SM01351"/>
    </source>
</evidence>
<evidence type="ECO:0000256" key="7">
    <source>
        <dbReference type="ARBA" id="ARBA00023049"/>
    </source>
</evidence>
<reference evidence="10 11" key="1">
    <citation type="submission" date="2021-02" db="EMBL/GenBank/DDBJ databases">
        <title>De Novo genome assembly of isolated myxobacteria.</title>
        <authorList>
            <person name="Stevens D.C."/>
        </authorList>
    </citation>
    <scope>NUCLEOTIDE SEQUENCE [LARGE SCALE GENOMIC DNA]</scope>
    <source>
        <strain evidence="11">SCPEA02</strain>
    </source>
</reference>
<dbReference type="Gene3D" id="3.40.390.10">
    <property type="entry name" value="Collagenase (Catalytic Domain)"/>
    <property type="match status" value="1"/>
</dbReference>
<dbReference type="PANTHER" id="PTHR37016:SF3">
    <property type="entry name" value="NEUTRAL PROTEASE 2-RELATED"/>
    <property type="match status" value="1"/>
</dbReference>